<dbReference type="PANTHER" id="PTHR37984">
    <property type="entry name" value="PROTEIN CBG26694"/>
    <property type="match status" value="1"/>
</dbReference>
<dbReference type="PANTHER" id="PTHR37984:SF5">
    <property type="entry name" value="PROTEIN NYNRIN-LIKE"/>
    <property type="match status" value="1"/>
</dbReference>
<dbReference type="InterPro" id="IPR041588">
    <property type="entry name" value="Integrase_H2C2"/>
</dbReference>
<dbReference type="InterPro" id="IPR050951">
    <property type="entry name" value="Retrovirus_Pol_polyprotein"/>
</dbReference>
<dbReference type="InterPro" id="IPR043128">
    <property type="entry name" value="Rev_trsase/Diguanyl_cyclase"/>
</dbReference>
<protein>
    <recommendedName>
        <fullName evidence="1">Integrase zinc-binding domain-containing protein</fullName>
    </recommendedName>
</protein>
<sequence length="310" mass="36483">MDLRKVQAIRDWAVPKDVGELRSFLGLTNYYQKFIKGYSKKMHDETVRRYWIEDGLLYAKRGGLYVSSGEGLRLKLKRECHDSRWVGHPEKARMMALLSHSYVWPKMEDDYSCMFEFVLSANKTRWRGVPRRAFSRPLLYRRSRGNPRPWTSFQDSQKLKNCPAETTAETFYRNVVKLFGLPTEIVRDLVILKLQSQIWKKINNKRWHKAYFRVLYKYINQISVESRLAKYSHAHREFGRLKLKLMRNGLKRELRVESDRTGGSEEDRMVIEMTTGSVELLGDCLAPFHAPQSNTTRIKAMTQGEIPCYA</sequence>
<dbReference type="InterPro" id="IPR043502">
    <property type="entry name" value="DNA/RNA_pol_sf"/>
</dbReference>
<dbReference type="Gene3D" id="3.30.70.270">
    <property type="match status" value="1"/>
</dbReference>
<dbReference type="STRING" id="22663.A0A2I0L171"/>
<evidence type="ECO:0000313" key="2">
    <source>
        <dbReference type="EMBL" id="PKI74462.1"/>
    </source>
</evidence>
<comment type="caution">
    <text evidence="2">The sequence shown here is derived from an EMBL/GenBank/DDBJ whole genome shotgun (WGS) entry which is preliminary data.</text>
</comment>
<dbReference type="Proteomes" id="UP000233551">
    <property type="component" value="Unassembled WGS sequence"/>
</dbReference>
<dbReference type="Pfam" id="PF17921">
    <property type="entry name" value="Integrase_H2C2"/>
    <property type="match status" value="1"/>
</dbReference>
<gene>
    <name evidence="2" type="ORF">CRG98_005144</name>
</gene>
<keyword evidence="3" id="KW-1185">Reference proteome</keyword>
<accession>A0A2I0L171</accession>
<dbReference type="AlphaFoldDB" id="A0A2I0L171"/>
<proteinExistence type="predicted"/>
<organism evidence="2 3">
    <name type="scientific">Punica granatum</name>
    <name type="common">Pomegranate</name>
    <dbReference type="NCBI Taxonomy" id="22663"/>
    <lineage>
        <taxon>Eukaryota</taxon>
        <taxon>Viridiplantae</taxon>
        <taxon>Streptophyta</taxon>
        <taxon>Embryophyta</taxon>
        <taxon>Tracheophyta</taxon>
        <taxon>Spermatophyta</taxon>
        <taxon>Magnoliopsida</taxon>
        <taxon>eudicotyledons</taxon>
        <taxon>Gunneridae</taxon>
        <taxon>Pentapetalae</taxon>
        <taxon>rosids</taxon>
        <taxon>malvids</taxon>
        <taxon>Myrtales</taxon>
        <taxon>Lythraceae</taxon>
        <taxon>Punica</taxon>
    </lineage>
</organism>
<reference evidence="2 3" key="1">
    <citation type="submission" date="2017-11" db="EMBL/GenBank/DDBJ databases">
        <title>De-novo sequencing of pomegranate (Punica granatum L.) genome.</title>
        <authorList>
            <person name="Akparov Z."/>
            <person name="Amiraslanov A."/>
            <person name="Hajiyeva S."/>
            <person name="Abbasov M."/>
            <person name="Kaur K."/>
            <person name="Hamwieh A."/>
            <person name="Solovyev V."/>
            <person name="Salamov A."/>
            <person name="Braich B."/>
            <person name="Kosarev P."/>
            <person name="Mahmoud A."/>
            <person name="Hajiyev E."/>
            <person name="Babayeva S."/>
            <person name="Izzatullayeva V."/>
            <person name="Mammadov A."/>
            <person name="Mammadov A."/>
            <person name="Sharifova S."/>
            <person name="Ojaghi J."/>
            <person name="Eynullazada K."/>
            <person name="Bayramov B."/>
            <person name="Abdulazimova A."/>
            <person name="Shahmuradov I."/>
        </authorList>
    </citation>
    <scope>NUCLEOTIDE SEQUENCE [LARGE SCALE GENOMIC DNA]</scope>
    <source>
        <strain evidence="3">cv. AG2017</strain>
        <tissue evidence="2">Leaf</tissue>
    </source>
</reference>
<dbReference type="SUPFAM" id="SSF56672">
    <property type="entry name" value="DNA/RNA polymerases"/>
    <property type="match status" value="1"/>
</dbReference>
<evidence type="ECO:0000259" key="1">
    <source>
        <dbReference type="Pfam" id="PF17921"/>
    </source>
</evidence>
<dbReference type="EMBL" id="PGOL01000205">
    <property type="protein sequence ID" value="PKI74462.1"/>
    <property type="molecule type" value="Genomic_DNA"/>
</dbReference>
<evidence type="ECO:0000313" key="3">
    <source>
        <dbReference type="Proteomes" id="UP000233551"/>
    </source>
</evidence>
<feature type="domain" description="Integrase zinc-binding" evidence="1">
    <location>
        <begin position="71"/>
        <end position="110"/>
    </location>
</feature>
<name>A0A2I0L171_PUNGR</name>